<reference evidence="6 7" key="1">
    <citation type="submission" date="2016-11" db="EMBL/GenBank/DDBJ databases">
        <title>Trade-off between light-utilization and light-protection in marine flavobacteria.</title>
        <authorList>
            <person name="Kumagai Y."/>
        </authorList>
    </citation>
    <scope>NUCLEOTIDE SEQUENCE [LARGE SCALE GENOMIC DNA]</scope>
    <source>
        <strain evidence="6 7">JCM 17109</strain>
    </source>
</reference>
<dbReference type="Pfam" id="PF00005">
    <property type="entry name" value="ABC_tran"/>
    <property type="match status" value="1"/>
</dbReference>
<evidence type="ECO:0000313" key="7">
    <source>
        <dbReference type="Proteomes" id="UP000239532"/>
    </source>
</evidence>
<dbReference type="PANTHER" id="PTHR46743:SF2">
    <property type="entry name" value="TEICHOIC ACIDS EXPORT ATP-BINDING PROTEIN TAGH"/>
    <property type="match status" value="1"/>
</dbReference>
<gene>
    <name evidence="6" type="ORF">BST86_07770</name>
</gene>
<organism evidence="6 7">
    <name type="scientific">Nonlabens agnitus</name>
    <dbReference type="NCBI Taxonomy" id="870484"/>
    <lineage>
        <taxon>Bacteria</taxon>
        <taxon>Pseudomonadati</taxon>
        <taxon>Bacteroidota</taxon>
        <taxon>Flavobacteriia</taxon>
        <taxon>Flavobacteriales</taxon>
        <taxon>Flavobacteriaceae</taxon>
        <taxon>Nonlabens</taxon>
    </lineage>
</organism>
<evidence type="ECO:0000259" key="5">
    <source>
        <dbReference type="PROSITE" id="PS50893"/>
    </source>
</evidence>
<dbReference type="GO" id="GO:0140359">
    <property type="term" value="F:ABC-type transporter activity"/>
    <property type="evidence" value="ECO:0007669"/>
    <property type="project" value="InterPro"/>
</dbReference>
<comment type="caution">
    <text evidence="6">The sequence shown here is derived from an EMBL/GenBank/DDBJ whole genome shotgun (WGS) entry which is preliminary data.</text>
</comment>
<dbReference type="Proteomes" id="UP000239532">
    <property type="component" value="Unassembled WGS sequence"/>
</dbReference>
<name>A0A2S9WU52_9FLAO</name>
<dbReference type="InterPro" id="IPR003439">
    <property type="entry name" value="ABC_transporter-like_ATP-bd"/>
</dbReference>
<dbReference type="GO" id="GO:0016887">
    <property type="term" value="F:ATP hydrolysis activity"/>
    <property type="evidence" value="ECO:0007669"/>
    <property type="project" value="InterPro"/>
</dbReference>
<dbReference type="EMBL" id="MQUC01000003">
    <property type="protein sequence ID" value="PRP67003.1"/>
    <property type="molecule type" value="Genomic_DNA"/>
</dbReference>
<evidence type="ECO:0000256" key="3">
    <source>
        <dbReference type="ARBA" id="ARBA00022741"/>
    </source>
</evidence>
<dbReference type="Pfam" id="PF14524">
    <property type="entry name" value="Wzt_C"/>
    <property type="match status" value="1"/>
</dbReference>
<dbReference type="InterPro" id="IPR015860">
    <property type="entry name" value="ABC_transpr_TagH-like"/>
</dbReference>
<evidence type="ECO:0000256" key="4">
    <source>
        <dbReference type="ARBA" id="ARBA00022840"/>
    </source>
</evidence>
<sequence>MKDDIILKIENLSKQYRLGTVGTGTLGHDINRAWAKMRGKEDPYQKIGAVNDRSTAASSDYVWALKDINFEVKRGEIVGIIGKNGAGKSTLLKILSRVTSPTTGSIKVGGRMASLLEVGTGMHPELTGRENIYLNGAILGMTKAEIASKIDEIIEFSGCQMYIDTPVKRYSSGMGVRLGFAVAAFLEPDILVVDEVLAVGDAEFQKKAIGKMQDISSSGGRTVLFVSHNMDSVQSLCTRVIHIMNGCIVNSGSTKKIISEYLNAGLTHHRVLEGISERKGNAQLLMKTIDLFALDESMPKTVFSLGERLKLILTVAKSSSNIPIESIKIILGIYNENGEGIIRIDKNMSILTKPDLNNHSDTLIFECKILDPLNIVPGNYSINIAIFKNQQLADYLSGKILFSIINENYLGNGKLPEDLGLAKIVCRSKWSIQKIA</sequence>
<dbReference type="Gene3D" id="3.40.50.300">
    <property type="entry name" value="P-loop containing nucleotide triphosphate hydrolases"/>
    <property type="match status" value="1"/>
</dbReference>
<keyword evidence="2" id="KW-0813">Transport</keyword>
<evidence type="ECO:0000256" key="2">
    <source>
        <dbReference type="ARBA" id="ARBA00022448"/>
    </source>
</evidence>
<dbReference type="GO" id="GO:0016020">
    <property type="term" value="C:membrane"/>
    <property type="evidence" value="ECO:0007669"/>
    <property type="project" value="InterPro"/>
</dbReference>
<evidence type="ECO:0000313" key="6">
    <source>
        <dbReference type="EMBL" id="PRP67003.1"/>
    </source>
</evidence>
<dbReference type="Gene3D" id="2.70.50.60">
    <property type="entry name" value="abc- transporter (atp binding component) like domain"/>
    <property type="match status" value="1"/>
</dbReference>
<comment type="similarity">
    <text evidence="1">Belongs to the ABC transporter superfamily.</text>
</comment>
<dbReference type="SMART" id="SM00382">
    <property type="entry name" value="AAA"/>
    <property type="match status" value="1"/>
</dbReference>
<dbReference type="GO" id="GO:0005524">
    <property type="term" value="F:ATP binding"/>
    <property type="evidence" value="ECO:0007669"/>
    <property type="project" value="UniProtKB-KW"/>
</dbReference>
<dbReference type="InterPro" id="IPR050683">
    <property type="entry name" value="Bact_Polysacc_Export_ATP-bd"/>
</dbReference>
<dbReference type="InterPro" id="IPR003593">
    <property type="entry name" value="AAA+_ATPase"/>
</dbReference>
<feature type="domain" description="ABC transporter" evidence="5">
    <location>
        <begin position="50"/>
        <end position="270"/>
    </location>
</feature>
<dbReference type="PROSITE" id="PS50893">
    <property type="entry name" value="ABC_TRANSPORTER_2"/>
    <property type="match status" value="1"/>
</dbReference>
<dbReference type="RefSeq" id="WP_105982783.1">
    <property type="nucleotide sequence ID" value="NZ_MQUC01000003.1"/>
</dbReference>
<dbReference type="AlphaFoldDB" id="A0A2S9WU52"/>
<dbReference type="PANTHER" id="PTHR46743">
    <property type="entry name" value="TEICHOIC ACIDS EXPORT ATP-BINDING PROTEIN TAGH"/>
    <property type="match status" value="1"/>
</dbReference>
<keyword evidence="4" id="KW-0067">ATP-binding</keyword>
<accession>A0A2S9WU52</accession>
<keyword evidence="7" id="KW-1185">Reference proteome</keyword>
<dbReference type="CDD" id="cd03220">
    <property type="entry name" value="ABC_KpsT_Wzt"/>
    <property type="match status" value="1"/>
</dbReference>
<keyword evidence="3" id="KW-0547">Nucleotide-binding</keyword>
<dbReference type="OrthoDB" id="9801987at2"/>
<dbReference type="InterPro" id="IPR029439">
    <property type="entry name" value="Wzt_C"/>
</dbReference>
<evidence type="ECO:0000256" key="1">
    <source>
        <dbReference type="ARBA" id="ARBA00005417"/>
    </source>
</evidence>
<dbReference type="SUPFAM" id="SSF52540">
    <property type="entry name" value="P-loop containing nucleoside triphosphate hydrolases"/>
    <property type="match status" value="1"/>
</dbReference>
<protein>
    <recommendedName>
        <fullName evidence="5">ABC transporter domain-containing protein</fullName>
    </recommendedName>
</protein>
<dbReference type="InterPro" id="IPR027417">
    <property type="entry name" value="P-loop_NTPase"/>
</dbReference>
<proteinExistence type="inferred from homology"/>